<dbReference type="InterPro" id="IPR011050">
    <property type="entry name" value="Pectin_lyase_fold/virulence"/>
</dbReference>
<feature type="region of interest" description="Disordered" evidence="1">
    <location>
        <begin position="30"/>
        <end position="68"/>
    </location>
</feature>
<dbReference type="AlphaFoldDB" id="A0ABD5WKW4"/>
<dbReference type="SUPFAM" id="SSF51126">
    <property type="entry name" value="Pectin lyase-like"/>
    <property type="match status" value="1"/>
</dbReference>
<organism evidence="2 3">
    <name type="scientific">Halorussus caseinilyticus</name>
    <dbReference type="NCBI Taxonomy" id="3034025"/>
    <lineage>
        <taxon>Archaea</taxon>
        <taxon>Methanobacteriati</taxon>
        <taxon>Methanobacteriota</taxon>
        <taxon>Stenosarchaea group</taxon>
        <taxon>Halobacteria</taxon>
        <taxon>Halobacteriales</taxon>
        <taxon>Haladaptataceae</taxon>
        <taxon>Halorussus</taxon>
    </lineage>
</organism>
<evidence type="ECO:0008006" key="4">
    <source>
        <dbReference type="Google" id="ProtNLM"/>
    </source>
</evidence>
<gene>
    <name evidence="2" type="ORF">ACFQJ6_07815</name>
</gene>
<protein>
    <recommendedName>
        <fullName evidence="4">Right-handed parallel beta-helix repeat-containing protein</fullName>
    </recommendedName>
</protein>
<reference evidence="2 3" key="1">
    <citation type="journal article" date="2019" name="Int. J. Syst. Evol. Microbiol.">
        <title>The Global Catalogue of Microorganisms (GCM) 10K type strain sequencing project: providing services to taxonomists for standard genome sequencing and annotation.</title>
        <authorList>
            <consortium name="The Broad Institute Genomics Platform"/>
            <consortium name="The Broad Institute Genome Sequencing Center for Infectious Disease"/>
            <person name="Wu L."/>
            <person name="Ma J."/>
        </authorList>
    </citation>
    <scope>NUCLEOTIDE SEQUENCE [LARGE SCALE GENOMIC DNA]</scope>
    <source>
        <strain evidence="2 3">DT72</strain>
    </source>
</reference>
<evidence type="ECO:0000313" key="3">
    <source>
        <dbReference type="Proteomes" id="UP001596407"/>
    </source>
</evidence>
<keyword evidence="3" id="KW-1185">Reference proteome</keyword>
<dbReference type="Gene3D" id="2.160.20.10">
    <property type="entry name" value="Single-stranded right-handed beta-helix, Pectin lyase-like"/>
    <property type="match status" value="1"/>
</dbReference>
<evidence type="ECO:0000256" key="1">
    <source>
        <dbReference type="SAM" id="MobiDB-lite"/>
    </source>
</evidence>
<dbReference type="Proteomes" id="UP001596407">
    <property type="component" value="Unassembled WGS sequence"/>
</dbReference>
<comment type="caution">
    <text evidence="2">The sequence shown here is derived from an EMBL/GenBank/DDBJ whole genome shotgun (WGS) entry which is preliminary data.</text>
</comment>
<accession>A0ABD5WKW4</accession>
<dbReference type="PROSITE" id="PS51257">
    <property type="entry name" value="PROKAR_LIPOPROTEIN"/>
    <property type="match status" value="1"/>
</dbReference>
<evidence type="ECO:0000313" key="2">
    <source>
        <dbReference type="EMBL" id="MFC7080035.1"/>
    </source>
</evidence>
<name>A0ABD5WKW4_9EURY</name>
<dbReference type="InterPro" id="IPR012334">
    <property type="entry name" value="Pectin_lyas_fold"/>
</dbReference>
<dbReference type="RefSeq" id="WP_382209402.1">
    <property type="nucleotide sequence ID" value="NZ_JBHSZH010000005.1"/>
</dbReference>
<feature type="compositionally biased region" description="Basic and acidic residues" evidence="1">
    <location>
        <begin position="36"/>
        <end position="50"/>
    </location>
</feature>
<feature type="compositionally biased region" description="Basic and acidic residues" evidence="1">
    <location>
        <begin position="59"/>
        <end position="68"/>
    </location>
</feature>
<proteinExistence type="predicted"/>
<dbReference type="EMBL" id="JBHSZH010000005">
    <property type="protein sequence ID" value="MFC7080035.1"/>
    <property type="molecule type" value="Genomic_DNA"/>
</dbReference>
<sequence>MNGDERSATRRAYLRAVGATATAGLLAGCGEFGTETTRETTETTARETPREVGTAETTSRGDPERRETTTAELVEAADYGTVVNVADAGADPTGGKPIDSILDGRTGDDTLLYFPPGRYRLTEWRATGYRNLGVVGEDAALVPPEGEQNYWLMWGDLRDFLFAGFTIDCRGENVAPITHLSVSGGTNVVRDVTVRGHRPAATTALEVEAVAPDATLRFENLSMPDGSANGHAIYVYPESVGRLTFRNCRVEHWKEGLYAAYHSGPLRVIGGYYANNGIEQVRVGGGTAGALVRGVTVRVDNPRRPRNKPNMRGIWAEEGGFVRVENCDIAVTDLTGTYSSGGIVVGRQFGEAVVENTRIRTDTDAYALHVRNPIESMRGQRIPSMESLPSRTRFTARNVRIVGTASDGTAVRANRRDDCRFENVCVRHPRGSRHGVSVAHSEGCSVRNSTIDVTGEAIRSEDATVTTSGVRTDGSCSRGRGLFFRCERNHFVSQSTPEVSL</sequence>